<accession>A0A2N3J5G6</accession>
<dbReference type="GO" id="GO:0005829">
    <property type="term" value="C:cytosol"/>
    <property type="evidence" value="ECO:0007669"/>
    <property type="project" value="UniProtKB-ARBA"/>
</dbReference>
<gene>
    <name evidence="5" type="ORF">CJP16_04080</name>
</gene>
<dbReference type="Pfam" id="PF00724">
    <property type="entry name" value="Oxidored_FMN"/>
    <property type="match status" value="1"/>
</dbReference>
<reference evidence="5 6" key="1">
    <citation type="journal article" date="2017" name="Front. Microbiol.">
        <title>Strong Genomic and Phenotypic Heterogeneity in the Aeromonas sobria Species Complex.</title>
        <authorList>
            <person name="Gauthier J."/>
            <person name="Vincent A.T."/>
            <person name="Charette S.J."/>
            <person name="Derome N."/>
        </authorList>
    </citation>
    <scope>NUCLEOTIDE SEQUENCE [LARGE SCALE GENOMIC DNA]</scope>
    <source>
        <strain evidence="5 6">TM18</strain>
    </source>
</reference>
<evidence type="ECO:0000313" key="6">
    <source>
        <dbReference type="Proteomes" id="UP000233467"/>
    </source>
</evidence>
<proteinExistence type="inferred from homology"/>
<dbReference type="InterPro" id="IPR045247">
    <property type="entry name" value="Oye-like"/>
</dbReference>
<evidence type="ECO:0000256" key="1">
    <source>
        <dbReference type="ARBA" id="ARBA00001917"/>
    </source>
</evidence>
<dbReference type="SUPFAM" id="SSF51395">
    <property type="entry name" value="FMN-linked oxidoreductases"/>
    <property type="match status" value="1"/>
</dbReference>
<evidence type="ECO:0000256" key="3">
    <source>
        <dbReference type="ARBA" id="ARBA00023002"/>
    </source>
</evidence>
<evidence type="ECO:0000256" key="2">
    <source>
        <dbReference type="ARBA" id="ARBA00005979"/>
    </source>
</evidence>
<dbReference type="InterPro" id="IPR001155">
    <property type="entry name" value="OxRdtase_FMN_N"/>
</dbReference>
<comment type="cofactor">
    <cofactor evidence="1">
        <name>FMN</name>
        <dbReference type="ChEBI" id="CHEBI:58210"/>
    </cofactor>
</comment>
<keyword evidence="6" id="KW-1185">Reference proteome</keyword>
<dbReference type="InterPro" id="IPR013785">
    <property type="entry name" value="Aldolase_TIM"/>
</dbReference>
<name>A0A2N3J5G6_AERSO</name>
<evidence type="ECO:0000259" key="4">
    <source>
        <dbReference type="Pfam" id="PF00724"/>
    </source>
</evidence>
<protein>
    <submittedName>
        <fullName evidence="5">Alkene reductase</fullName>
    </submittedName>
</protein>
<dbReference type="Gene3D" id="3.20.20.70">
    <property type="entry name" value="Aldolase class I"/>
    <property type="match status" value="1"/>
</dbReference>
<keyword evidence="3" id="KW-0560">Oxidoreductase</keyword>
<dbReference type="Proteomes" id="UP000233467">
    <property type="component" value="Unassembled WGS sequence"/>
</dbReference>
<dbReference type="FunFam" id="3.20.20.70:FF:000059">
    <property type="entry name" value="N-ethylmaleimide reductase, FMN-linked"/>
    <property type="match status" value="1"/>
</dbReference>
<sequence>MQKKLAPDAKNVLNAHSRITRSGQPIMNTLFQPYRLNETLTLANRFMMAPLTRCMAGPGLVPTEQMAAYYGRRADIGLIVSEAVIIRPDAQGYPNTPGLFTQAQIDGWKKVTSAVHAKGGKIFAQLWHVGRLSHPFFHQGEVLAPSAVAHEGTMPRMRELTYLVPRALTEADIAQLVEDYATAGANAIEAGFDGVEIHGANGYLIDQFLHHSTNLRSDNYGGSPEKMSRFALEVVDAISARIGGDRVGIRLSPGAYVHLAGSPEDRAVFDHLLGKLNDRPLAYIHLGIFDDNLTFDYLGGRASDYLRAHYKGNLVGVGNYDAERAAVAIEANRFDLIAIGRPLIANPDYLDKVKKGEALVPYADTMLAELV</sequence>
<dbReference type="EMBL" id="NQMM01000013">
    <property type="protein sequence ID" value="PKQ81640.1"/>
    <property type="molecule type" value="Genomic_DNA"/>
</dbReference>
<dbReference type="AlphaFoldDB" id="A0A2N3J5G6"/>
<dbReference type="GO" id="GO:0016628">
    <property type="term" value="F:oxidoreductase activity, acting on the CH-CH group of donors, NAD or NADP as acceptor"/>
    <property type="evidence" value="ECO:0007669"/>
    <property type="project" value="UniProtKB-ARBA"/>
</dbReference>
<dbReference type="CDD" id="cd02933">
    <property type="entry name" value="OYE_like_FMN"/>
    <property type="match status" value="1"/>
</dbReference>
<dbReference type="PANTHER" id="PTHR22893:SF55">
    <property type="entry name" value="OXIDOREDUCTASE-RELATED"/>
    <property type="match status" value="1"/>
</dbReference>
<comment type="caution">
    <text evidence="5">The sequence shown here is derived from an EMBL/GenBank/DDBJ whole genome shotgun (WGS) entry which is preliminary data.</text>
</comment>
<feature type="domain" description="NADH:flavin oxidoreductase/NADH oxidase N-terminal" evidence="4">
    <location>
        <begin position="30"/>
        <end position="357"/>
    </location>
</feature>
<dbReference type="GO" id="GO:0010181">
    <property type="term" value="F:FMN binding"/>
    <property type="evidence" value="ECO:0007669"/>
    <property type="project" value="InterPro"/>
</dbReference>
<dbReference type="PANTHER" id="PTHR22893">
    <property type="entry name" value="NADH OXIDOREDUCTASE-RELATED"/>
    <property type="match status" value="1"/>
</dbReference>
<organism evidence="5 6">
    <name type="scientific">Aeromonas sobria</name>
    <dbReference type="NCBI Taxonomy" id="646"/>
    <lineage>
        <taxon>Bacteria</taxon>
        <taxon>Pseudomonadati</taxon>
        <taxon>Pseudomonadota</taxon>
        <taxon>Gammaproteobacteria</taxon>
        <taxon>Aeromonadales</taxon>
        <taxon>Aeromonadaceae</taxon>
        <taxon>Aeromonas</taxon>
    </lineage>
</organism>
<comment type="similarity">
    <text evidence="2">Belongs to the NADH:flavin oxidoreductase/NADH oxidase family.</text>
</comment>
<evidence type="ECO:0000313" key="5">
    <source>
        <dbReference type="EMBL" id="PKQ81640.1"/>
    </source>
</evidence>